<feature type="domain" description="Peptidase C-terminal archaeal/bacterial" evidence="2">
    <location>
        <begin position="77"/>
        <end position="152"/>
    </location>
</feature>
<gene>
    <name evidence="3" type="ORF">IPV69_06740</name>
</gene>
<dbReference type="AlphaFoldDB" id="A0A7M2X0U5"/>
<dbReference type="Gene3D" id="2.60.120.380">
    <property type="match status" value="1"/>
</dbReference>
<evidence type="ECO:0000256" key="1">
    <source>
        <dbReference type="SAM" id="MobiDB-lite"/>
    </source>
</evidence>
<feature type="region of interest" description="Disordered" evidence="1">
    <location>
        <begin position="1"/>
        <end position="44"/>
    </location>
</feature>
<dbReference type="Proteomes" id="UP000593765">
    <property type="component" value="Chromosome"/>
</dbReference>
<evidence type="ECO:0000313" key="4">
    <source>
        <dbReference type="Proteomes" id="UP000593765"/>
    </source>
</evidence>
<evidence type="ECO:0000259" key="2">
    <source>
        <dbReference type="Pfam" id="PF04151"/>
    </source>
</evidence>
<reference evidence="3 4" key="1">
    <citation type="submission" date="2020-10" db="EMBL/GenBank/DDBJ databases">
        <title>Wide distribution of Phycisphaera-like planctomycetes from WD2101 soil group in peatlands and genome analysis of the first cultivated representative.</title>
        <authorList>
            <person name="Dedysh S.N."/>
            <person name="Beletsky A.V."/>
            <person name="Ivanova A."/>
            <person name="Kulichevskaya I.S."/>
            <person name="Suzina N.E."/>
            <person name="Philippov D.A."/>
            <person name="Rakitin A.L."/>
            <person name="Mardanov A.V."/>
            <person name="Ravin N.V."/>
        </authorList>
    </citation>
    <scope>NUCLEOTIDE SEQUENCE [LARGE SCALE GENOMIC DNA]</scope>
    <source>
        <strain evidence="3 4">M1803</strain>
    </source>
</reference>
<dbReference type="EMBL" id="CP063458">
    <property type="protein sequence ID" value="QOV91052.1"/>
    <property type="molecule type" value="Genomic_DNA"/>
</dbReference>
<accession>A0A7M2X0U5</accession>
<dbReference type="NCBIfam" id="NF038127">
    <property type="entry name" value="FDP_fam"/>
    <property type="match status" value="1"/>
</dbReference>
<dbReference type="RefSeq" id="WP_206294161.1">
    <property type="nucleotide sequence ID" value="NZ_CP063458.1"/>
</dbReference>
<dbReference type="Pfam" id="PF04151">
    <property type="entry name" value="PPC"/>
    <property type="match status" value="1"/>
</dbReference>
<dbReference type="InterPro" id="IPR007280">
    <property type="entry name" value="Peptidase_C_arc/bac"/>
</dbReference>
<organism evidence="3 4">
    <name type="scientific">Humisphaera borealis</name>
    <dbReference type="NCBI Taxonomy" id="2807512"/>
    <lineage>
        <taxon>Bacteria</taxon>
        <taxon>Pseudomonadati</taxon>
        <taxon>Planctomycetota</taxon>
        <taxon>Phycisphaerae</taxon>
        <taxon>Tepidisphaerales</taxon>
        <taxon>Tepidisphaeraceae</taxon>
        <taxon>Humisphaera</taxon>
    </lineage>
</organism>
<name>A0A7M2X0U5_9BACT</name>
<keyword evidence="4" id="KW-1185">Reference proteome</keyword>
<proteinExistence type="predicted"/>
<dbReference type="KEGG" id="hbs:IPV69_06740"/>
<evidence type="ECO:0000313" key="3">
    <source>
        <dbReference type="EMBL" id="QOV91052.1"/>
    </source>
</evidence>
<sequence>MTPERRAHSSSRASSNVHRAAFRPETLEPRRLMAGTPVPNTDVDDQISEAPAVSVGVARYGSISTAGLSGGLVAGRDVDMYKISVVAGQRLRFDIDRTSTSALDSYLRLFNAAGTQLAASDNAAAPGETLAKDAYLEYTFATAGTYYFGVSGAANKAYSATAGTGDVTGSTGAYGCVVVDSTPLYLQTGTDPTFQQVLASGNLPVGEDSTTGVTGSKIDVTNRLVELTTSAKRPIAQAIRIHTLGNSSILRANFSKWSRWYQEDGSTQVFRLFKGETNVRNTRELAARIEAFSTLRWQKGAWHQWSGTYTIIKPIGTSIFQVKNDVNDWAVSLNMSANGDIVLNHRRGVDKVIATNMVGKPFHVRIRDDGLNYEVYLNGVNVGTGSYERPTGYTSFRWGMYMGASAVTQDAMVFVSGATVDA</sequence>
<feature type="compositionally biased region" description="Low complexity" evidence="1">
    <location>
        <begin position="10"/>
        <end position="19"/>
    </location>
</feature>
<protein>
    <submittedName>
        <fullName evidence="3">PPC domain-containing protein</fullName>
    </submittedName>
</protein>